<dbReference type="Proteomes" id="UP001295684">
    <property type="component" value="Unassembled WGS sequence"/>
</dbReference>
<feature type="compositionally biased region" description="Polar residues" evidence="2">
    <location>
        <begin position="201"/>
        <end position="220"/>
    </location>
</feature>
<proteinExistence type="predicted"/>
<evidence type="ECO:0000256" key="2">
    <source>
        <dbReference type="SAM" id="MobiDB-lite"/>
    </source>
</evidence>
<reference evidence="3" key="1">
    <citation type="submission" date="2023-07" db="EMBL/GenBank/DDBJ databases">
        <authorList>
            <consortium name="AG Swart"/>
            <person name="Singh M."/>
            <person name="Singh A."/>
            <person name="Seah K."/>
            <person name="Emmerich C."/>
        </authorList>
    </citation>
    <scope>NUCLEOTIDE SEQUENCE</scope>
    <source>
        <strain evidence="3">DP1</strain>
    </source>
</reference>
<feature type="coiled-coil region" evidence="1">
    <location>
        <begin position="39"/>
        <end position="90"/>
    </location>
</feature>
<sequence length="593" mass="69378">MKKIPTIKKQTTNLLRSPFSNDGYDNHITVIDSIYDTSKKNVMNEIDRFEEVLKDATRNFNPHEISLNVLKKEEEVVEDLVGRITKEEDNIDYANFDEKDKIQFKKICNEFNLALNVKDLEIKPAESFDKNWRRTWFRDKTSASFYDYKKVNKTTANLKPKAKVFNETLFLPTQKTHKSINRKSGLKEHPFKENSNFYKKSIENSPGLQNSQNLQKSTARGNKEEHKVTSSFELPRKKHDRQNLYKIPSSEVVTKRSNQRLKTHEKGRSTLLKFLDNPSKNHNKSVSNQTKNKSPGRNIIKVATTRQNKETQERTMDFKSLRNKTFYNGVLPDKIKGQLFDDSSDPRKGISSFNASSIVPDFSFTKGKKKRKFAKSQDKNNLFRSIRQKLRRIQNATSSEDLSMLKAATFNRPDRIREVFKLKTPGKKDSKIMDTLKKERLKRRKDRLQLKSQQKLKKQVYEICRSCERYSVQSQKEYKEMSYQRLCEFLKMNEFDTTFGIVKELELSYGKPTAFTTGTNGQDLSALKNLYEYKVKEIEDNRKEANKIERDYHTGVMDPARLVAKIEKQIAIKKNVGTKLKVTEMLKKNQDKE</sequence>
<feature type="compositionally biased region" description="Basic and acidic residues" evidence="2">
    <location>
        <begin position="307"/>
        <end position="316"/>
    </location>
</feature>
<name>A0AAD1U0B4_EUPCR</name>
<keyword evidence="4" id="KW-1185">Reference proteome</keyword>
<feature type="compositionally biased region" description="Polar residues" evidence="2">
    <location>
        <begin position="278"/>
        <end position="295"/>
    </location>
</feature>
<evidence type="ECO:0000256" key="1">
    <source>
        <dbReference type="SAM" id="Coils"/>
    </source>
</evidence>
<dbReference type="EMBL" id="CAMPGE010000251">
    <property type="protein sequence ID" value="CAI2358985.1"/>
    <property type="molecule type" value="Genomic_DNA"/>
</dbReference>
<protein>
    <submittedName>
        <fullName evidence="3">Uncharacterized protein</fullName>
    </submittedName>
</protein>
<evidence type="ECO:0000313" key="3">
    <source>
        <dbReference type="EMBL" id="CAI2358985.1"/>
    </source>
</evidence>
<accession>A0AAD1U0B4</accession>
<dbReference type="AlphaFoldDB" id="A0AAD1U0B4"/>
<feature type="region of interest" description="Disordered" evidence="2">
    <location>
        <begin position="201"/>
        <end position="316"/>
    </location>
</feature>
<gene>
    <name evidence="3" type="ORF">ECRASSUSDP1_LOCUS269</name>
</gene>
<evidence type="ECO:0000313" key="4">
    <source>
        <dbReference type="Proteomes" id="UP001295684"/>
    </source>
</evidence>
<comment type="caution">
    <text evidence="3">The sequence shown here is derived from an EMBL/GenBank/DDBJ whole genome shotgun (WGS) entry which is preliminary data.</text>
</comment>
<organism evidence="3 4">
    <name type="scientific">Euplotes crassus</name>
    <dbReference type="NCBI Taxonomy" id="5936"/>
    <lineage>
        <taxon>Eukaryota</taxon>
        <taxon>Sar</taxon>
        <taxon>Alveolata</taxon>
        <taxon>Ciliophora</taxon>
        <taxon>Intramacronucleata</taxon>
        <taxon>Spirotrichea</taxon>
        <taxon>Hypotrichia</taxon>
        <taxon>Euplotida</taxon>
        <taxon>Euplotidae</taxon>
        <taxon>Moneuplotes</taxon>
    </lineage>
</organism>
<keyword evidence="1" id="KW-0175">Coiled coil</keyword>